<dbReference type="InterPro" id="IPR025857">
    <property type="entry name" value="MacB_PCD"/>
</dbReference>
<name>A0ABY6BGL6_9GAMM</name>
<evidence type="ECO:0000313" key="9">
    <source>
        <dbReference type="EMBL" id="UXI69158.1"/>
    </source>
</evidence>
<feature type="transmembrane region" description="Helical" evidence="6">
    <location>
        <begin position="353"/>
        <end position="375"/>
    </location>
</feature>
<feature type="transmembrane region" description="Helical" evidence="6">
    <location>
        <begin position="258"/>
        <end position="285"/>
    </location>
</feature>
<evidence type="ECO:0000313" key="10">
    <source>
        <dbReference type="Proteomes" id="UP001064632"/>
    </source>
</evidence>
<proteinExistence type="predicted"/>
<evidence type="ECO:0000259" key="7">
    <source>
        <dbReference type="Pfam" id="PF02687"/>
    </source>
</evidence>
<dbReference type="Proteomes" id="UP001064632">
    <property type="component" value="Chromosome"/>
</dbReference>
<keyword evidence="4 6" id="KW-1133">Transmembrane helix</keyword>
<evidence type="ECO:0000256" key="5">
    <source>
        <dbReference type="ARBA" id="ARBA00023136"/>
    </source>
</evidence>
<dbReference type="PANTHER" id="PTHR30572">
    <property type="entry name" value="MEMBRANE COMPONENT OF TRANSPORTER-RELATED"/>
    <property type="match status" value="1"/>
</dbReference>
<feature type="domain" description="ABC3 transporter permease C-terminal" evidence="7">
    <location>
        <begin position="264"/>
        <end position="384"/>
    </location>
</feature>
<evidence type="ECO:0000256" key="1">
    <source>
        <dbReference type="ARBA" id="ARBA00004651"/>
    </source>
</evidence>
<reference evidence="9" key="1">
    <citation type="submission" date="2022-09" db="EMBL/GenBank/DDBJ databases">
        <title>Tahibacter sp. nov., isolated from a fresh water.</title>
        <authorList>
            <person name="Baek J.H."/>
            <person name="Lee J.K."/>
            <person name="Kim J.M."/>
            <person name="Jeon C.O."/>
        </authorList>
    </citation>
    <scope>NUCLEOTIDE SEQUENCE</scope>
    <source>
        <strain evidence="9">W38</strain>
    </source>
</reference>
<evidence type="ECO:0000256" key="4">
    <source>
        <dbReference type="ARBA" id="ARBA00022989"/>
    </source>
</evidence>
<dbReference type="Pfam" id="PF02687">
    <property type="entry name" value="FtsX"/>
    <property type="match status" value="1"/>
</dbReference>
<dbReference type="EMBL" id="CP104694">
    <property type="protein sequence ID" value="UXI69158.1"/>
    <property type="molecule type" value="Genomic_DNA"/>
</dbReference>
<keyword evidence="10" id="KW-1185">Reference proteome</keyword>
<sequence>MFKETTAITGINLKSVPERWAPSLVIMIGLAGVVAVLTALLAMGEGFRQTLAATGSRDVALILRGGSNTELNSGMSRNEASVVEQAPGIKKDAEGKPLLAKELTVITELLKKGETVNGSNVTLRGVDPNSFKLRPQLRLVEGRMFEPGLRELVVGRGVTRQFSGAAVGEVIRMRSSEWKVVGVFESGDASESELWADAETAQTSFGRQGYSSILAALDGEGALETLRTALSADRRLTLDVQTQQDYYSAQTKNFRMTIGVLAGFITVVMGLGAIFAALNTMYAVVATRSREIATLRALGFGAFPVVLSVMIEAIVLALVGGLSGALIAYVLFNNFTVSTLSQNFTQVVFSFKVTPALVVQGLIVALIIGTIGGLLPAIRAARLPVTTALRES</sequence>
<comment type="subcellular location">
    <subcellularLocation>
        <location evidence="1">Cell membrane</location>
        <topology evidence="1">Multi-pass membrane protein</topology>
    </subcellularLocation>
</comment>
<keyword evidence="3 6" id="KW-0812">Transmembrane</keyword>
<evidence type="ECO:0000256" key="6">
    <source>
        <dbReference type="SAM" id="Phobius"/>
    </source>
</evidence>
<dbReference type="Pfam" id="PF12704">
    <property type="entry name" value="MacB_PCD"/>
    <property type="match status" value="1"/>
</dbReference>
<evidence type="ECO:0000256" key="2">
    <source>
        <dbReference type="ARBA" id="ARBA00022475"/>
    </source>
</evidence>
<dbReference type="RefSeq" id="WP_261696116.1">
    <property type="nucleotide sequence ID" value="NZ_CP104694.1"/>
</dbReference>
<feature type="domain" description="MacB-like periplasmic core" evidence="8">
    <location>
        <begin position="23"/>
        <end position="231"/>
    </location>
</feature>
<keyword evidence="2" id="KW-1003">Cell membrane</keyword>
<dbReference type="InterPro" id="IPR050250">
    <property type="entry name" value="Macrolide_Exporter_MacB"/>
</dbReference>
<dbReference type="PANTHER" id="PTHR30572:SF15">
    <property type="entry name" value="ABC TRANSPORTER PERMEASE"/>
    <property type="match status" value="1"/>
</dbReference>
<dbReference type="InterPro" id="IPR003838">
    <property type="entry name" value="ABC3_permease_C"/>
</dbReference>
<feature type="transmembrane region" description="Helical" evidence="6">
    <location>
        <begin position="305"/>
        <end position="332"/>
    </location>
</feature>
<organism evidence="9 10">
    <name type="scientific">Tahibacter amnicola</name>
    <dbReference type="NCBI Taxonomy" id="2976241"/>
    <lineage>
        <taxon>Bacteria</taxon>
        <taxon>Pseudomonadati</taxon>
        <taxon>Pseudomonadota</taxon>
        <taxon>Gammaproteobacteria</taxon>
        <taxon>Lysobacterales</taxon>
        <taxon>Rhodanobacteraceae</taxon>
        <taxon>Tahibacter</taxon>
    </lineage>
</organism>
<feature type="transmembrane region" description="Helical" evidence="6">
    <location>
        <begin position="20"/>
        <end position="42"/>
    </location>
</feature>
<evidence type="ECO:0000256" key="3">
    <source>
        <dbReference type="ARBA" id="ARBA00022692"/>
    </source>
</evidence>
<keyword evidence="5 6" id="KW-0472">Membrane</keyword>
<evidence type="ECO:0000259" key="8">
    <source>
        <dbReference type="Pfam" id="PF12704"/>
    </source>
</evidence>
<accession>A0ABY6BGL6</accession>
<protein>
    <submittedName>
        <fullName evidence="9">ABC transporter permease</fullName>
    </submittedName>
</protein>
<gene>
    <name evidence="9" type="ORF">N4264_05775</name>
</gene>